<dbReference type="NCBIfam" id="TIGR00696">
    <property type="entry name" value="wecG_tagA_cpsF"/>
    <property type="match status" value="1"/>
</dbReference>
<evidence type="ECO:0000256" key="1">
    <source>
        <dbReference type="ARBA" id="ARBA00022676"/>
    </source>
</evidence>
<dbReference type="EMBL" id="AP023354">
    <property type="protein sequence ID" value="BCJ26130.1"/>
    <property type="molecule type" value="Genomic_DNA"/>
</dbReference>
<proteinExistence type="predicted"/>
<dbReference type="Pfam" id="PF03808">
    <property type="entry name" value="Glyco_tran_WecG"/>
    <property type="match status" value="1"/>
</dbReference>
<keyword evidence="4" id="KW-1185">Reference proteome</keyword>
<dbReference type="PANTHER" id="PTHR34136">
    <property type="match status" value="1"/>
</dbReference>
<accession>A0A810KST6</accession>
<keyword evidence="2" id="KW-0808">Transferase</keyword>
<dbReference type="InterPro" id="IPR004629">
    <property type="entry name" value="WecG_TagA_CpsF"/>
</dbReference>
<dbReference type="CDD" id="cd06533">
    <property type="entry name" value="Glyco_transf_WecG_TagA"/>
    <property type="match status" value="1"/>
</dbReference>
<dbReference type="RefSeq" id="WP_084130974.1">
    <property type="nucleotide sequence ID" value="NZ_AP023354.1"/>
</dbReference>
<dbReference type="KEGG" id="aser:Asera_02380"/>
<evidence type="ECO:0000256" key="2">
    <source>
        <dbReference type="ARBA" id="ARBA00022679"/>
    </source>
</evidence>
<organism evidence="3 4">
    <name type="scientific">Actinocatenispora sera</name>
    <dbReference type="NCBI Taxonomy" id="390989"/>
    <lineage>
        <taxon>Bacteria</taxon>
        <taxon>Bacillati</taxon>
        <taxon>Actinomycetota</taxon>
        <taxon>Actinomycetes</taxon>
        <taxon>Micromonosporales</taxon>
        <taxon>Micromonosporaceae</taxon>
        <taxon>Actinocatenispora</taxon>
    </lineage>
</organism>
<name>A0A810KST6_9ACTN</name>
<dbReference type="OrthoDB" id="9771846at2"/>
<evidence type="ECO:0008006" key="5">
    <source>
        <dbReference type="Google" id="ProtNLM"/>
    </source>
</evidence>
<dbReference type="Proteomes" id="UP000680750">
    <property type="component" value="Chromosome"/>
</dbReference>
<gene>
    <name evidence="3" type="ORF">Asera_02380</name>
</gene>
<dbReference type="GO" id="GO:0016758">
    <property type="term" value="F:hexosyltransferase activity"/>
    <property type="evidence" value="ECO:0007669"/>
    <property type="project" value="TreeGrafter"/>
</dbReference>
<evidence type="ECO:0000313" key="3">
    <source>
        <dbReference type="EMBL" id="BCJ26130.1"/>
    </source>
</evidence>
<reference evidence="3" key="1">
    <citation type="submission" date="2020-08" db="EMBL/GenBank/DDBJ databases">
        <title>Whole genome shotgun sequence of Actinocatenispora sera NBRC 101916.</title>
        <authorList>
            <person name="Komaki H."/>
            <person name="Tamura T."/>
        </authorList>
    </citation>
    <scope>NUCLEOTIDE SEQUENCE</scope>
    <source>
        <strain evidence="3">NBRC 101916</strain>
    </source>
</reference>
<sequence length="274" mass="28664">MPVPVTDRVVLADVAFHPYTEAELVAAVAADSAAGRGGTIVTPNVDILRLTRRDSEARGHVTAASYVVADGTPLVWASRLAGAALPERVAGSNLIWSLSAALAARTGSVYLLGGPPGVADRAGTVLAQRYPGLVVAGAASPSYGFFDDPAELDAVCAAVVAARPDLVFVGLGFPKQERLIARLVPDLPRCWFVGCGAAIGFVAGEQRRAPAWMQRTGLEWLHRLASEPTRLARRYLVHDLPFAAGLLLAAAAHRVPWAGTTLPAPDATPADPRT</sequence>
<dbReference type="PANTHER" id="PTHR34136:SF1">
    <property type="entry name" value="UDP-N-ACETYL-D-MANNOSAMINURONIC ACID TRANSFERASE"/>
    <property type="match status" value="1"/>
</dbReference>
<dbReference type="AlphaFoldDB" id="A0A810KST6"/>
<protein>
    <recommendedName>
        <fullName evidence="5">N-acetylglucosaminyldiphosphoundecaprenol N-acetyl-beta-D-mannosaminyltransferase</fullName>
    </recommendedName>
</protein>
<evidence type="ECO:0000313" key="4">
    <source>
        <dbReference type="Proteomes" id="UP000680750"/>
    </source>
</evidence>
<keyword evidence="1" id="KW-0328">Glycosyltransferase</keyword>